<reference evidence="2" key="1">
    <citation type="submission" date="2014-03" db="EMBL/GenBank/DDBJ databases">
        <authorList>
            <person name="Aksoy S."/>
            <person name="Warren W."/>
            <person name="Wilson R.K."/>
        </authorList>
    </citation>
    <scope>NUCLEOTIDE SEQUENCE [LARGE SCALE GENOMIC DNA]</scope>
    <source>
        <strain evidence="2">IAEA</strain>
    </source>
</reference>
<proteinExistence type="predicted"/>
<sequence length="198" mass="23138">MNFLILVREKKRTERHNVDYNHFSLVYIMYVVTAASHSIINSQSQSTTQAGYPANNITIDIIARFPQYILNITLLRSNCELVLISEITILKCLFKLKQKQKQNNQTNKSPSPVFYATSSNFNLSTQQNFLSINNKVETSDLILYTEYVYLFFRVGPMRSHHSPHRSVTNRRSWILVRQTETMPRVVITVTKYIEQWPS</sequence>
<name>A0A1B0ACP1_GLOPL</name>
<accession>A0A1B0ACP1</accession>
<dbReference type="Proteomes" id="UP000092445">
    <property type="component" value="Unassembled WGS sequence"/>
</dbReference>
<evidence type="ECO:0000313" key="1">
    <source>
        <dbReference type="EnsemblMetazoa" id="GPAI041380-PA"/>
    </source>
</evidence>
<dbReference type="AlphaFoldDB" id="A0A1B0ACP1"/>
<protein>
    <submittedName>
        <fullName evidence="1">Uncharacterized protein</fullName>
    </submittedName>
</protein>
<dbReference type="VEuPathDB" id="VectorBase:GPAI041380"/>
<dbReference type="EnsemblMetazoa" id="GPAI041380-RA">
    <property type="protein sequence ID" value="GPAI041380-PA"/>
    <property type="gene ID" value="GPAI041380"/>
</dbReference>
<keyword evidence="2" id="KW-1185">Reference proteome</keyword>
<reference evidence="1" key="2">
    <citation type="submission" date="2020-05" db="UniProtKB">
        <authorList>
            <consortium name="EnsemblMetazoa"/>
        </authorList>
    </citation>
    <scope>IDENTIFICATION</scope>
    <source>
        <strain evidence="1">IAEA</strain>
    </source>
</reference>
<evidence type="ECO:0000313" key="2">
    <source>
        <dbReference type="Proteomes" id="UP000092445"/>
    </source>
</evidence>
<organism evidence="1 2">
    <name type="scientific">Glossina pallidipes</name>
    <name type="common">Tsetse fly</name>
    <dbReference type="NCBI Taxonomy" id="7398"/>
    <lineage>
        <taxon>Eukaryota</taxon>
        <taxon>Metazoa</taxon>
        <taxon>Ecdysozoa</taxon>
        <taxon>Arthropoda</taxon>
        <taxon>Hexapoda</taxon>
        <taxon>Insecta</taxon>
        <taxon>Pterygota</taxon>
        <taxon>Neoptera</taxon>
        <taxon>Endopterygota</taxon>
        <taxon>Diptera</taxon>
        <taxon>Brachycera</taxon>
        <taxon>Muscomorpha</taxon>
        <taxon>Hippoboscoidea</taxon>
        <taxon>Glossinidae</taxon>
        <taxon>Glossina</taxon>
    </lineage>
</organism>